<reference evidence="1 2" key="1">
    <citation type="submission" date="2016-11" db="EMBL/GenBank/DDBJ databases">
        <authorList>
            <person name="Jaros S."/>
            <person name="Januszkiewicz K."/>
            <person name="Wedrychowicz H."/>
        </authorList>
    </citation>
    <scope>NUCLEOTIDE SEQUENCE [LARGE SCALE GENOMIC DNA]</scope>
</reference>
<dbReference type="AlphaFoldDB" id="A0A2X0NRB0"/>
<accession>A0A2X0NRB0</accession>
<gene>
    <name evidence="1" type="primary">BQ5605_C014g07456</name>
    <name evidence="1" type="ORF">BQ5605_C014G07456</name>
</gene>
<dbReference type="Proteomes" id="UP000249464">
    <property type="component" value="Unassembled WGS sequence"/>
</dbReference>
<protein>
    <submittedName>
        <fullName evidence="1">BQ5605_C014g07456 protein</fullName>
    </submittedName>
</protein>
<keyword evidence="2" id="KW-1185">Reference proteome</keyword>
<name>A0A2X0NRB0_9BASI</name>
<dbReference type="EMBL" id="FQNC01000016">
    <property type="protein sequence ID" value="SGY18743.1"/>
    <property type="molecule type" value="Genomic_DNA"/>
</dbReference>
<organism evidence="1 2">
    <name type="scientific">Microbotryum silenes-dioicae</name>
    <dbReference type="NCBI Taxonomy" id="796604"/>
    <lineage>
        <taxon>Eukaryota</taxon>
        <taxon>Fungi</taxon>
        <taxon>Dikarya</taxon>
        <taxon>Basidiomycota</taxon>
        <taxon>Pucciniomycotina</taxon>
        <taxon>Microbotryomycetes</taxon>
        <taxon>Microbotryales</taxon>
        <taxon>Microbotryaceae</taxon>
        <taxon>Microbotryum</taxon>
    </lineage>
</organism>
<evidence type="ECO:0000313" key="1">
    <source>
        <dbReference type="EMBL" id="SGY18743.1"/>
    </source>
</evidence>
<evidence type="ECO:0000313" key="2">
    <source>
        <dbReference type="Proteomes" id="UP000249464"/>
    </source>
</evidence>
<proteinExistence type="predicted"/>
<sequence>MYFRSYIGRPAAWTLRRSRPLIGSAPSVCIAPLLASMRKSLPNRGQGRCKDLFEALQLAISRLRLWVQDSPSVAIEAKTSWGLNGLHARVVGVTAADDPVTIQDEDSSLAAAVAIGEDSGTGLRRKELLNHDVGDESEGFGALNTAVRHCLHIIICDKINQMNYKNNS</sequence>